<organism evidence="2 3">
    <name type="scientific">Euplotes crassus</name>
    <dbReference type="NCBI Taxonomy" id="5936"/>
    <lineage>
        <taxon>Eukaryota</taxon>
        <taxon>Sar</taxon>
        <taxon>Alveolata</taxon>
        <taxon>Ciliophora</taxon>
        <taxon>Intramacronucleata</taxon>
        <taxon>Spirotrichea</taxon>
        <taxon>Hypotrichia</taxon>
        <taxon>Euplotida</taxon>
        <taxon>Euplotidae</taxon>
        <taxon>Moneuplotes</taxon>
    </lineage>
</organism>
<evidence type="ECO:0000313" key="2">
    <source>
        <dbReference type="EMBL" id="CAI2376921.1"/>
    </source>
</evidence>
<dbReference type="EMBL" id="CAMPGE010018512">
    <property type="protein sequence ID" value="CAI2376921.1"/>
    <property type="molecule type" value="Genomic_DNA"/>
</dbReference>
<sequence length="277" mass="32243">MDGGDVRNHSKNKMSTKTLNYSLFSPKSKPKKSRFLNKNEKVRRVAKKPTTDPRNLMKERFQRIKSLSPMQRILNTVARKNNRRDKSSRNIAKFRLMSGKMNQRAFSPAAKLIRNIIRNESSSFRSSSKKNSKRGTPSSKFSKRKLKLNLKDKFSKFMKQEKSKKKYNIRISKIFGGSILSPSKQNMSQNTRYSHISMSEPHQDQLQDINKRKSEFVPLNPTCQKFEVYRSMNQDDGSPNILSRFLKKDTLNSSEGFCFPRMKDTQHGNFLDAFTPK</sequence>
<dbReference type="Proteomes" id="UP001295684">
    <property type="component" value="Unassembled WGS sequence"/>
</dbReference>
<accession>A0AAD1XQN1</accession>
<evidence type="ECO:0000256" key="1">
    <source>
        <dbReference type="SAM" id="MobiDB-lite"/>
    </source>
</evidence>
<keyword evidence="3" id="KW-1185">Reference proteome</keyword>
<comment type="caution">
    <text evidence="2">The sequence shown here is derived from an EMBL/GenBank/DDBJ whole genome shotgun (WGS) entry which is preliminary data.</text>
</comment>
<protein>
    <submittedName>
        <fullName evidence="2">Uncharacterized protein</fullName>
    </submittedName>
</protein>
<feature type="region of interest" description="Disordered" evidence="1">
    <location>
        <begin position="1"/>
        <end position="32"/>
    </location>
</feature>
<feature type="region of interest" description="Disordered" evidence="1">
    <location>
        <begin position="122"/>
        <end position="145"/>
    </location>
</feature>
<name>A0AAD1XQN1_EUPCR</name>
<gene>
    <name evidence="2" type="ORF">ECRASSUSDP1_LOCUS18298</name>
</gene>
<dbReference type="AlphaFoldDB" id="A0AAD1XQN1"/>
<evidence type="ECO:0000313" key="3">
    <source>
        <dbReference type="Proteomes" id="UP001295684"/>
    </source>
</evidence>
<proteinExistence type="predicted"/>
<reference evidence="2" key="1">
    <citation type="submission" date="2023-07" db="EMBL/GenBank/DDBJ databases">
        <authorList>
            <consortium name="AG Swart"/>
            <person name="Singh M."/>
            <person name="Singh A."/>
            <person name="Seah K."/>
            <person name="Emmerich C."/>
        </authorList>
    </citation>
    <scope>NUCLEOTIDE SEQUENCE</scope>
    <source>
        <strain evidence="2">DP1</strain>
    </source>
</reference>